<keyword evidence="3" id="KW-0282">Flagellum</keyword>
<sequence length="67" mass="7295">MIGSIKAGAIYNSNVVTPKNEDKKNQEISQTQSSNNSRIKELAAQIKSGEYKVDINALSEKIADSLI</sequence>
<proteinExistence type="predicted"/>
<feature type="region of interest" description="Disordered" evidence="1">
    <location>
        <begin position="17"/>
        <end position="37"/>
    </location>
</feature>
<organism evidence="3 4">
    <name type="scientific">Campylobacter lanienae</name>
    <dbReference type="NCBI Taxonomy" id="75658"/>
    <lineage>
        <taxon>Bacteria</taxon>
        <taxon>Pseudomonadati</taxon>
        <taxon>Campylobacterota</taxon>
        <taxon>Epsilonproteobacteria</taxon>
        <taxon>Campylobacterales</taxon>
        <taxon>Campylobacteraceae</taxon>
        <taxon>Campylobacter</taxon>
    </lineage>
</organism>
<evidence type="ECO:0000256" key="1">
    <source>
        <dbReference type="SAM" id="MobiDB-lite"/>
    </source>
</evidence>
<comment type="caution">
    <text evidence="3">The sequence shown here is derived from an EMBL/GenBank/DDBJ whole genome shotgun (WGS) entry which is preliminary data.</text>
</comment>
<keyword evidence="3" id="KW-0969">Cilium</keyword>
<feature type="compositionally biased region" description="Polar residues" evidence="1">
    <location>
        <begin position="27"/>
        <end position="37"/>
    </location>
</feature>
<accession>A0ABY3GA57</accession>
<reference evidence="3 4" key="1">
    <citation type="submission" date="2019-07" db="EMBL/GenBank/DDBJ databases">
        <title>Rapid identification of Enteric Bacteria from Whole Genome Sequences (WGS) using Average Nucleotide Identity (ANI).</title>
        <authorList>
            <person name="Lane C."/>
        </authorList>
    </citation>
    <scope>NUCLEOTIDE SEQUENCE [LARGE SCALE GENOMIC DNA]</scope>
    <source>
        <strain evidence="3 4">2013D-9588</strain>
    </source>
</reference>
<keyword evidence="3" id="KW-0966">Cell projection</keyword>
<dbReference type="RefSeq" id="WP_147498615.1">
    <property type="nucleotide sequence ID" value="NZ_VOAV01000006.1"/>
</dbReference>
<dbReference type="InterPro" id="IPR031316">
    <property type="entry name" value="FlgM_C"/>
</dbReference>
<keyword evidence="4" id="KW-1185">Reference proteome</keyword>
<dbReference type="InterPro" id="IPR035890">
    <property type="entry name" value="Anti-sigma-28_factor_FlgM_sf"/>
</dbReference>
<protein>
    <submittedName>
        <fullName evidence="3">Flagellar biosynthesis anti-sigma factor FlgM</fullName>
    </submittedName>
</protein>
<dbReference type="Proteomes" id="UP000321599">
    <property type="component" value="Unassembled WGS sequence"/>
</dbReference>
<name>A0ABY3GA57_9BACT</name>
<dbReference type="Pfam" id="PF04316">
    <property type="entry name" value="FlgM"/>
    <property type="match status" value="1"/>
</dbReference>
<feature type="domain" description="Anti-sigma-28 factor FlgM C-terminal" evidence="2">
    <location>
        <begin position="25"/>
        <end position="63"/>
    </location>
</feature>
<evidence type="ECO:0000313" key="3">
    <source>
        <dbReference type="EMBL" id="TWO30735.1"/>
    </source>
</evidence>
<evidence type="ECO:0000259" key="2">
    <source>
        <dbReference type="Pfam" id="PF04316"/>
    </source>
</evidence>
<dbReference type="SUPFAM" id="SSF101498">
    <property type="entry name" value="Anti-sigma factor FlgM"/>
    <property type="match status" value="1"/>
</dbReference>
<gene>
    <name evidence="3" type="ORF">XK09_01080</name>
</gene>
<dbReference type="EMBL" id="VOAV01000006">
    <property type="protein sequence ID" value="TWO30735.1"/>
    <property type="molecule type" value="Genomic_DNA"/>
</dbReference>
<evidence type="ECO:0000313" key="4">
    <source>
        <dbReference type="Proteomes" id="UP000321599"/>
    </source>
</evidence>